<evidence type="ECO:0000256" key="2">
    <source>
        <dbReference type="ARBA" id="ARBA00022692"/>
    </source>
</evidence>
<reference evidence="8" key="2">
    <citation type="journal article" date="2021" name="PeerJ">
        <title>Extensive microbial diversity within the chicken gut microbiome revealed by metagenomics and culture.</title>
        <authorList>
            <person name="Gilroy R."/>
            <person name="Ravi A."/>
            <person name="Getino M."/>
            <person name="Pursley I."/>
            <person name="Horton D.L."/>
            <person name="Alikhan N.F."/>
            <person name="Baker D."/>
            <person name="Gharbi K."/>
            <person name="Hall N."/>
            <person name="Watson M."/>
            <person name="Adriaenssens E.M."/>
            <person name="Foster-Nyarko E."/>
            <person name="Jarju S."/>
            <person name="Secka A."/>
            <person name="Antonio M."/>
            <person name="Oren A."/>
            <person name="Chaudhuri R.R."/>
            <person name="La Ragione R."/>
            <person name="Hildebrand F."/>
            <person name="Pallen M.J."/>
        </authorList>
    </citation>
    <scope>NUCLEOTIDE SEQUENCE</scope>
    <source>
        <strain evidence="8">CHK123-3438</strain>
    </source>
</reference>
<dbReference type="GO" id="GO:0005886">
    <property type="term" value="C:plasma membrane"/>
    <property type="evidence" value="ECO:0007669"/>
    <property type="project" value="UniProtKB-SubCell"/>
</dbReference>
<keyword evidence="3 6" id="KW-1133">Transmembrane helix</keyword>
<name>A0A9D1KFD2_9FIRM</name>
<dbReference type="GO" id="GO:0016887">
    <property type="term" value="F:ATP hydrolysis activity"/>
    <property type="evidence" value="ECO:0007669"/>
    <property type="project" value="InterPro"/>
</dbReference>
<sequence length="290" mass="32360">MQKRCESALLYWQKKQSLRNILTAVLECFHSGFDLLCSVLFLGIGIFLINAQSIQLGELVAIYVLYTSFHFHFLQIGKYIPELTECLVYMNDLFEFLALKEENDYLGQNIEKIQSKDLSMPTAVSLADISFGYANEQTIINHLSVSFENGKMTAITGRTGCGKSTLLKLICGFYPVTGGEIFLFGKKLSEIGYEEARRQIAYVPQEPYLYQTTIEENIAYGKPGASTEEIMNAARAATPFGSAALFTTRIFTMLSFITEIFQPPVQAAVTSRPPDSPPRQTEARPAPTPP</sequence>
<dbReference type="Gene3D" id="1.20.1560.10">
    <property type="entry name" value="ABC transporter type 1, transmembrane domain"/>
    <property type="match status" value="1"/>
</dbReference>
<dbReference type="InterPro" id="IPR003439">
    <property type="entry name" value="ABC_transporter-like_ATP-bd"/>
</dbReference>
<keyword evidence="4 6" id="KW-0472">Membrane</keyword>
<keyword evidence="8" id="KW-0547">Nucleotide-binding</keyword>
<dbReference type="InterPro" id="IPR027417">
    <property type="entry name" value="P-loop_NTPase"/>
</dbReference>
<feature type="transmembrane region" description="Helical" evidence="6">
    <location>
        <begin position="21"/>
        <end position="48"/>
    </location>
</feature>
<keyword evidence="8" id="KW-0067">ATP-binding</keyword>
<evidence type="ECO:0000259" key="7">
    <source>
        <dbReference type="Pfam" id="PF00005"/>
    </source>
</evidence>
<organism evidence="8 9">
    <name type="scientific">Candidatus Caccovicinus merdipullorum</name>
    <dbReference type="NCBI Taxonomy" id="2840724"/>
    <lineage>
        <taxon>Bacteria</taxon>
        <taxon>Bacillati</taxon>
        <taxon>Bacillota</taxon>
        <taxon>Clostridia</taxon>
        <taxon>Eubacteriales</taxon>
        <taxon>Candidatus Caccovicinus</taxon>
    </lineage>
</organism>
<comment type="subcellular location">
    <subcellularLocation>
        <location evidence="1">Cell membrane</location>
        <topology evidence="1">Multi-pass membrane protein</topology>
    </subcellularLocation>
</comment>
<feature type="domain" description="ABC transporter" evidence="7">
    <location>
        <begin position="141"/>
        <end position="234"/>
    </location>
</feature>
<evidence type="ECO:0000313" key="8">
    <source>
        <dbReference type="EMBL" id="HIT42478.1"/>
    </source>
</evidence>
<evidence type="ECO:0000313" key="9">
    <source>
        <dbReference type="Proteomes" id="UP000886860"/>
    </source>
</evidence>
<dbReference type="InterPro" id="IPR039421">
    <property type="entry name" value="Type_1_exporter"/>
</dbReference>
<dbReference type="InterPro" id="IPR036640">
    <property type="entry name" value="ABC1_TM_sf"/>
</dbReference>
<gene>
    <name evidence="8" type="ORF">IAB60_10390</name>
</gene>
<proteinExistence type="predicted"/>
<evidence type="ECO:0000256" key="3">
    <source>
        <dbReference type="ARBA" id="ARBA00022989"/>
    </source>
</evidence>
<evidence type="ECO:0000256" key="6">
    <source>
        <dbReference type="SAM" id="Phobius"/>
    </source>
</evidence>
<evidence type="ECO:0000256" key="4">
    <source>
        <dbReference type="ARBA" id="ARBA00023136"/>
    </source>
</evidence>
<reference evidence="8" key="1">
    <citation type="submission" date="2020-10" db="EMBL/GenBank/DDBJ databases">
        <authorList>
            <person name="Gilroy R."/>
        </authorList>
    </citation>
    <scope>NUCLEOTIDE SEQUENCE</scope>
    <source>
        <strain evidence="8">CHK123-3438</strain>
    </source>
</reference>
<dbReference type="SUPFAM" id="SSF90123">
    <property type="entry name" value="ABC transporter transmembrane region"/>
    <property type="match status" value="1"/>
</dbReference>
<dbReference type="Gene3D" id="3.40.50.300">
    <property type="entry name" value="P-loop containing nucleotide triphosphate hydrolases"/>
    <property type="match status" value="1"/>
</dbReference>
<comment type="caution">
    <text evidence="8">The sequence shown here is derived from an EMBL/GenBank/DDBJ whole genome shotgun (WGS) entry which is preliminary data.</text>
</comment>
<dbReference type="PANTHER" id="PTHR24221:SF654">
    <property type="entry name" value="ATP-BINDING CASSETTE SUB-FAMILY B MEMBER 6"/>
    <property type="match status" value="1"/>
</dbReference>
<feature type="region of interest" description="Disordered" evidence="5">
    <location>
        <begin position="267"/>
        <end position="290"/>
    </location>
</feature>
<dbReference type="GO" id="GO:0042626">
    <property type="term" value="F:ATPase-coupled transmembrane transporter activity"/>
    <property type="evidence" value="ECO:0007669"/>
    <property type="project" value="TreeGrafter"/>
</dbReference>
<protein>
    <submittedName>
        <fullName evidence="8">ABC transporter ATP-binding protein</fullName>
    </submittedName>
</protein>
<dbReference type="SUPFAM" id="SSF52540">
    <property type="entry name" value="P-loop containing nucleoside triphosphate hydrolases"/>
    <property type="match status" value="1"/>
</dbReference>
<dbReference type="PANTHER" id="PTHR24221">
    <property type="entry name" value="ATP-BINDING CASSETTE SUB-FAMILY B"/>
    <property type="match status" value="1"/>
</dbReference>
<dbReference type="GO" id="GO:0005524">
    <property type="term" value="F:ATP binding"/>
    <property type="evidence" value="ECO:0007669"/>
    <property type="project" value="UniProtKB-KW"/>
</dbReference>
<dbReference type="Pfam" id="PF00005">
    <property type="entry name" value="ABC_tran"/>
    <property type="match status" value="1"/>
</dbReference>
<accession>A0A9D1KFD2</accession>
<evidence type="ECO:0000256" key="5">
    <source>
        <dbReference type="SAM" id="MobiDB-lite"/>
    </source>
</evidence>
<dbReference type="EMBL" id="DVKS01000177">
    <property type="protein sequence ID" value="HIT42478.1"/>
    <property type="molecule type" value="Genomic_DNA"/>
</dbReference>
<evidence type="ECO:0000256" key="1">
    <source>
        <dbReference type="ARBA" id="ARBA00004651"/>
    </source>
</evidence>
<dbReference type="Proteomes" id="UP000886860">
    <property type="component" value="Unassembled WGS sequence"/>
</dbReference>
<dbReference type="AlphaFoldDB" id="A0A9D1KFD2"/>
<keyword evidence="2 6" id="KW-0812">Transmembrane</keyword>